<dbReference type="Gene3D" id="3.30.420.40">
    <property type="match status" value="2"/>
</dbReference>
<evidence type="ECO:0000313" key="2">
    <source>
        <dbReference type="EMBL" id="MCQ4924831.1"/>
    </source>
</evidence>
<name>A0ABT1SEC5_9FIRM</name>
<comment type="caution">
    <text evidence="2">The sequence shown here is derived from an EMBL/GenBank/DDBJ whole genome shotgun (WGS) entry which is preliminary data.</text>
</comment>
<organism evidence="2 3">
    <name type="scientific">Tissierella carlieri</name>
    <dbReference type="NCBI Taxonomy" id="689904"/>
    <lineage>
        <taxon>Bacteria</taxon>
        <taxon>Bacillati</taxon>
        <taxon>Bacillota</taxon>
        <taxon>Tissierellia</taxon>
        <taxon>Tissierellales</taxon>
        <taxon>Tissierellaceae</taxon>
        <taxon>Tissierella</taxon>
    </lineage>
</organism>
<proteinExistence type="predicted"/>
<dbReference type="EMBL" id="JANGAC010000016">
    <property type="protein sequence ID" value="MCQ4924831.1"/>
    <property type="molecule type" value="Genomic_DNA"/>
</dbReference>
<keyword evidence="3" id="KW-1185">Reference proteome</keyword>
<accession>A0ABT1SEC5</accession>
<evidence type="ECO:0000259" key="1">
    <source>
        <dbReference type="Pfam" id="PF21522"/>
    </source>
</evidence>
<reference evidence="2 3" key="1">
    <citation type="submission" date="2022-06" db="EMBL/GenBank/DDBJ databases">
        <title>Isolation of gut microbiota from human fecal samples.</title>
        <authorList>
            <person name="Pamer E.G."/>
            <person name="Barat B."/>
            <person name="Waligurski E."/>
            <person name="Medina S."/>
            <person name="Paddock L."/>
            <person name="Mostad J."/>
        </authorList>
    </citation>
    <scope>NUCLEOTIDE SEQUENCE [LARGE SCALE GENOMIC DNA]</scope>
    <source>
        <strain evidence="2 3">DFI.7.95</strain>
    </source>
</reference>
<gene>
    <name evidence="2" type="ORF">NE686_17145</name>
</gene>
<dbReference type="InterPro" id="IPR043129">
    <property type="entry name" value="ATPase_NBD"/>
</dbReference>
<dbReference type="Pfam" id="PF21522">
    <property type="entry name" value="MreB-like_C"/>
    <property type="match status" value="1"/>
</dbReference>
<dbReference type="RefSeq" id="WP_256312421.1">
    <property type="nucleotide sequence ID" value="NZ_JANGAC010000016.1"/>
</dbReference>
<feature type="domain" description="Actin homologue MreB-like C-terminal" evidence="1">
    <location>
        <begin position="225"/>
        <end position="372"/>
    </location>
</feature>
<sequence>MIHNIGIDGGNSTLNLVIDGENFPRSIPSIQSDPSPAKTNYNNSIFKSRNTNNQLWNKLHAETTLHKNNKDKLFRSEFLLGHMAEEYQKDQRSRGNREKYQDKDLAKWMITAMAYALLELKIQNEDYEIKEGDLLQFNINMSTGLPYREGSDEKKKSEWANMFPGLHEIHFKHPIFKNLKIDLVIEKVLVFVEGEMALNLELNKPGGVYDTTKPEALLQKKMVMTDIGGHTTEIVTLSYEMDQDDTYDEFDISDDEEITIIPETKAHLTDGIQRGVLTIMEDVITEVEEEYRRQGKPLRKLTTRDIELAFTKKGRFNGKIGWILPEEIYVKDIFERQAENLAMEIVQRIHSLFQDIISEIDTIYLCGGGSRIDSIINRIKKELISLGYKDDKITPLTDPIFANAKGYYLALVEYVENAEELAC</sequence>
<dbReference type="InterPro" id="IPR049067">
    <property type="entry name" value="MreB-like_C"/>
</dbReference>
<dbReference type="SUPFAM" id="SSF53067">
    <property type="entry name" value="Actin-like ATPase domain"/>
    <property type="match status" value="1"/>
</dbReference>
<dbReference type="Proteomes" id="UP001524478">
    <property type="component" value="Unassembled WGS sequence"/>
</dbReference>
<protein>
    <recommendedName>
        <fullName evidence="1">Actin homologue MreB-like C-terminal domain-containing protein</fullName>
    </recommendedName>
</protein>
<evidence type="ECO:0000313" key="3">
    <source>
        <dbReference type="Proteomes" id="UP001524478"/>
    </source>
</evidence>